<feature type="region of interest" description="Disordered" evidence="1">
    <location>
        <begin position="900"/>
        <end position="929"/>
    </location>
</feature>
<dbReference type="PANTHER" id="PTHR37467">
    <property type="entry name" value="EXPORTED CALCIUM-BINDING GLYCOPROTEIN-RELATED"/>
    <property type="match status" value="1"/>
</dbReference>
<organism evidence="2">
    <name type="scientific">uncultured marine group II/III euryarchaeote AD1000_73_F05</name>
    <dbReference type="NCBI Taxonomy" id="1457806"/>
    <lineage>
        <taxon>Archaea</taxon>
        <taxon>Methanobacteriati</taxon>
        <taxon>Methanobacteriota</taxon>
        <taxon>environmental samples</taxon>
    </lineage>
</organism>
<feature type="compositionally biased region" description="Polar residues" evidence="1">
    <location>
        <begin position="65"/>
        <end position="74"/>
    </location>
</feature>
<reference evidence="2" key="1">
    <citation type="journal article" date="2014" name="Genome Biol. Evol.">
        <title>Pangenome evidence for extensive interdomain horizontal transfer affecting lineage core and shell genes in uncultured planktonic thaumarchaeota and euryarchaeota.</title>
        <authorList>
            <person name="Deschamps P."/>
            <person name="Zivanovic Y."/>
            <person name="Moreira D."/>
            <person name="Rodriguez-Valera F."/>
            <person name="Lopez-Garcia P."/>
        </authorList>
    </citation>
    <scope>NUCLEOTIDE SEQUENCE</scope>
</reference>
<feature type="region of interest" description="Disordered" evidence="1">
    <location>
        <begin position="1"/>
        <end position="20"/>
    </location>
</feature>
<name>A0A075G2T6_9EURY</name>
<accession>A0A075G2T6</accession>
<dbReference type="InterPro" id="IPR053180">
    <property type="entry name" value="Ca-binding_acidic-repeat"/>
</dbReference>
<feature type="compositionally biased region" description="Gly residues" evidence="1">
    <location>
        <begin position="901"/>
        <end position="910"/>
    </location>
</feature>
<evidence type="ECO:0000313" key="2">
    <source>
        <dbReference type="EMBL" id="AIE96142.1"/>
    </source>
</evidence>
<dbReference type="EMBL" id="KF900470">
    <property type="protein sequence ID" value="AIE96142.1"/>
    <property type="molecule type" value="Genomic_DNA"/>
</dbReference>
<dbReference type="PANTHER" id="PTHR37467:SF1">
    <property type="entry name" value="EXPORTED CALCIUM-BINDING GLYCOPROTEIN"/>
    <property type="match status" value="1"/>
</dbReference>
<protein>
    <recommendedName>
        <fullName evidence="3">AAA ATPase</fullName>
    </recommendedName>
</protein>
<evidence type="ECO:0000256" key="1">
    <source>
        <dbReference type="SAM" id="MobiDB-lite"/>
    </source>
</evidence>
<feature type="region of interest" description="Disordered" evidence="1">
    <location>
        <begin position="65"/>
        <end position="91"/>
    </location>
</feature>
<sequence>MTLTTATPSPSTLPDASERRSTIIISQPTALKTAYRGNTMRRKQTALLITMLLLSSLAFISQTRPQSSVSSTDPITADRGGPPVTDEDGDRIPDLHESIFGNVRFVESSTGVVSVNGLNPMNATDNMSDHDNDGASALLEFCWPYTLDTCFDRLSLTGKPPQFTESGLREYLDPRVADTDGDGLPDGYEIYMCTEGGLGYQNATNSWQCLWFDPLDPSDSIEDIDKCDDFSFGCGDGFDVDRDGDIDIGERYTNSEEYLYGTPDDWLTERDGLWCAGEIPGLSDDSCQTEVARATGDSGWLGSDPTEPDSDYYTWSEVIAVGLAVPGDGIPDGWEVHYGLDPRNSSDAIMDTDMDGWDLDRDGFIIPDISTSTAHWGEAFSNYEEYMIHHDDGAWVTPGLRGASFSDGESETSSFDQSTSPGLVDGAVHTVLADSARDRLLVGSRYGISVIDPFGGTASLHELPSGMEIHTMARWSPNDLDFLIIGSNRGLHTISLENGLPQMDSMSESDLGPVESIYPLDTGSGDLDLILFGNRSAWTATVAVQGDGAEASVGEAVLSGAMTDMLVDSEADVLSAVHVPMFGRGPLLLIGTNAGLIAWNTTDGSTSIGDPWWVFDRENAEDFVQRADLLNVTKSAVVNALVVAGPLDALGGVEEVTGVWVGTAGGLHLLNLQLLVQMPRTAFDSDRMYNLERWAEGANDVRSILPMDDNKVLIGSRDGTWCLEGDHSGILGLYLNQTRIPGLVTSLTTLEYGSSLWIFAGISPGRYMNIMPIDPTSKDSDLDGMPDGWEFIYGLDPTDPYDRYRDADADGVHFSTSDGFEFDRDWTNLDEYRFVSVTEGGFNGTDPRDIDTDGDGLTDGEEYWGWFAESTNFDCHYLNDEYLCDEETGELAEQVHLEGWLGSGAGGGTDGPTDPTNPDTDGDGMPDGWEMKHRRWVGDVYNGGNLWTLDPRDPSDKDGDADGDGLSNLCEYMWGNLLENVLREGLASHGETSEAAANWTATDPNDIDSDGDTLPDGWEARYACSWKKDNAGINPLNGSDHLNNPDGDGYDINHDGVLDLEESLVNWLEYHLKSEILYGDQSASGMEYPENFTTLLWNETWMNFADDSFGHFTSPAYSSLVNGTTPQDVGSANPLSSDSDRDGMPDGWEFYHARWSLFDGQWTLNPVDERDRTGDPDGDGMNNWEEYNVIDSNLSETDELITVPQFYLLSVGGELLASPWLSAESAASFGTFLTEEQINKSGMTADPNDPDTDDDGLLDGIELIFTRWNSTDEVWTLNPLVAGDGNYDSDRDGITDLVELNLTLNNPANGGLSPPDAPRMWEEAEQLDPDEAVNRVYRILFNKEGRAELAIAQFESWQDGSAAQPVVSALLGASDPNAEDTDRDGMSDGYEYWFTEWDLEDNKWEMNLLTDSDIHVDSDEDSFDCNGDGHISDSESFDNLAEYDARVYGKRSAVDTIPNGTGLVSYGADAVTAQIEENGLTYEAAFAQLYVMFSTKSLVSAERAGLINEIDPDTFNYSIAGVSDPTDEDSDRDGMPDGWEFCYSIYGEFLPVNAYRWSMNPINPLDIDYDPDADGWYDRSWEDLPAPQGTWEGRQFTPAPPEQQLEQGFLGLYFSNLMEYLNGTHPLDTDSDDDSMVMKPIMQNGVVIDYVQDTNLSDGREVFKYGTNPLDNDTDGDMMPDFYEYYRGWNEGNDNWSSYLKISVVWQQITSTNWKPVNITGSSIARPEMTWTWFTHDATDPSDAGQDADNDGSWDCSSGSCLYVPYNNFQEYYGLVNASLASPSLVRQAGLYDCSGNIVQEWWQLRESLLGTCSGSAALSSNYFRMYRVNNADMLYALIINDNDLDYEDIDTSDDEVLVNGAWTDEYQRFAGDQYHLPNTGLGEYVYGWWLIDIDGDQIADGTDPANWDTDGDWLNDFFEIEDDMLDGVRGNSGSPIRYDDRTTS</sequence>
<proteinExistence type="predicted"/>
<feature type="compositionally biased region" description="Low complexity" evidence="1">
    <location>
        <begin position="1"/>
        <end position="15"/>
    </location>
</feature>
<evidence type="ECO:0008006" key="3">
    <source>
        <dbReference type="Google" id="ProtNLM"/>
    </source>
</evidence>